<evidence type="ECO:0000259" key="5">
    <source>
        <dbReference type="PROSITE" id="PS50977"/>
    </source>
</evidence>
<evidence type="ECO:0000256" key="1">
    <source>
        <dbReference type="ARBA" id="ARBA00023015"/>
    </source>
</evidence>
<keyword evidence="7" id="KW-1185">Reference proteome</keyword>
<dbReference type="InterPro" id="IPR025996">
    <property type="entry name" value="MT1864/Rv1816-like_C"/>
</dbReference>
<dbReference type="InterPro" id="IPR036271">
    <property type="entry name" value="Tet_transcr_reg_TetR-rel_C_sf"/>
</dbReference>
<evidence type="ECO:0000256" key="2">
    <source>
        <dbReference type="ARBA" id="ARBA00023125"/>
    </source>
</evidence>
<keyword evidence="3" id="KW-0804">Transcription</keyword>
<evidence type="ECO:0000313" key="6">
    <source>
        <dbReference type="EMBL" id="RLP77930.1"/>
    </source>
</evidence>
<name>A0A3L7ADP7_9MICO</name>
<protein>
    <submittedName>
        <fullName evidence="6">TetR family transcriptional regulator</fullName>
    </submittedName>
</protein>
<evidence type="ECO:0000256" key="3">
    <source>
        <dbReference type="ARBA" id="ARBA00023163"/>
    </source>
</evidence>
<dbReference type="RefSeq" id="WP_121647023.1">
    <property type="nucleotide sequence ID" value="NZ_RCUX01000001.1"/>
</dbReference>
<feature type="domain" description="HTH tetR-type" evidence="5">
    <location>
        <begin position="5"/>
        <end position="65"/>
    </location>
</feature>
<dbReference type="Gene3D" id="1.10.357.10">
    <property type="entry name" value="Tetracycline Repressor, domain 2"/>
    <property type="match status" value="1"/>
</dbReference>
<feature type="DNA-binding region" description="H-T-H motif" evidence="4">
    <location>
        <begin position="28"/>
        <end position="47"/>
    </location>
</feature>
<dbReference type="InterPro" id="IPR050109">
    <property type="entry name" value="HTH-type_TetR-like_transc_reg"/>
</dbReference>
<dbReference type="PROSITE" id="PS50977">
    <property type="entry name" value="HTH_TETR_2"/>
    <property type="match status" value="1"/>
</dbReference>
<dbReference type="SUPFAM" id="SSF48498">
    <property type="entry name" value="Tetracyclin repressor-like, C-terminal domain"/>
    <property type="match status" value="1"/>
</dbReference>
<keyword evidence="1" id="KW-0805">Transcription regulation</keyword>
<dbReference type="Gene3D" id="1.10.10.60">
    <property type="entry name" value="Homeodomain-like"/>
    <property type="match status" value="1"/>
</dbReference>
<dbReference type="EMBL" id="RCUX01000001">
    <property type="protein sequence ID" value="RLP77930.1"/>
    <property type="molecule type" value="Genomic_DNA"/>
</dbReference>
<evidence type="ECO:0000313" key="7">
    <source>
        <dbReference type="Proteomes" id="UP000272503"/>
    </source>
</evidence>
<dbReference type="PANTHER" id="PTHR30055:SF239">
    <property type="entry name" value="TRANSCRIPTIONAL REGULATORY PROTEIN"/>
    <property type="match status" value="1"/>
</dbReference>
<evidence type="ECO:0000256" key="4">
    <source>
        <dbReference type="PROSITE-ProRule" id="PRU00335"/>
    </source>
</evidence>
<comment type="caution">
    <text evidence="6">The sequence shown here is derived from an EMBL/GenBank/DDBJ whole genome shotgun (WGS) entry which is preliminary data.</text>
</comment>
<gene>
    <name evidence="6" type="ORF">D9V32_00945</name>
</gene>
<dbReference type="Pfam" id="PF13305">
    <property type="entry name" value="TetR_C_33"/>
    <property type="match status" value="1"/>
</dbReference>
<dbReference type="InterPro" id="IPR009057">
    <property type="entry name" value="Homeodomain-like_sf"/>
</dbReference>
<dbReference type="OrthoDB" id="71867at2"/>
<dbReference type="PANTHER" id="PTHR30055">
    <property type="entry name" value="HTH-TYPE TRANSCRIPTIONAL REGULATOR RUTR"/>
    <property type="match status" value="1"/>
</dbReference>
<dbReference type="InterPro" id="IPR001647">
    <property type="entry name" value="HTH_TetR"/>
</dbReference>
<dbReference type="Pfam" id="PF00440">
    <property type="entry name" value="TetR_N"/>
    <property type="match status" value="1"/>
</dbReference>
<organism evidence="6 7">
    <name type="scientific">Mycetocola tolaasinivorans</name>
    <dbReference type="NCBI Taxonomy" id="76635"/>
    <lineage>
        <taxon>Bacteria</taxon>
        <taxon>Bacillati</taxon>
        <taxon>Actinomycetota</taxon>
        <taxon>Actinomycetes</taxon>
        <taxon>Micrococcales</taxon>
        <taxon>Microbacteriaceae</taxon>
        <taxon>Mycetocola</taxon>
    </lineage>
</organism>
<dbReference type="AlphaFoldDB" id="A0A3L7ADP7"/>
<dbReference type="SUPFAM" id="SSF46689">
    <property type="entry name" value="Homeodomain-like"/>
    <property type="match status" value="1"/>
</dbReference>
<keyword evidence="2 4" id="KW-0238">DNA-binding</keyword>
<dbReference type="Proteomes" id="UP000272503">
    <property type="component" value="Unassembled WGS sequence"/>
</dbReference>
<proteinExistence type="predicted"/>
<reference evidence="6 7" key="1">
    <citation type="submission" date="2018-10" db="EMBL/GenBank/DDBJ databases">
        <authorList>
            <person name="Li J."/>
        </authorList>
    </citation>
    <scope>NUCLEOTIDE SEQUENCE [LARGE SCALE GENOMIC DNA]</scope>
    <source>
        <strain evidence="6 7">IF 016277</strain>
    </source>
</reference>
<dbReference type="GO" id="GO:0003700">
    <property type="term" value="F:DNA-binding transcription factor activity"/>
    <property type="evidence" value="ECO:0007669"/>
    <property type="project" value="TreeGrafter"/>
</dbReference>
<dbReference type="GO" id="GO:0000976">
    <property type="term" value="F:transcription cis-regulatory region binding"/>
    <property type="evidence" value="ECO:0007669"/>
    <property type="project" value="TreeGrafter"/>
</dbReference>
<accession>A0A3L7ADP7</accession>
<sequence>MARAGITTERLILMGAELADEVGIERVTLAEVARRFGVKTASLYSHVANTAALDDGISLLALAELAELATEATSGRAQREALAGLANAYRDYALAHPGRFAAMLRPLTPEVAAASAGPRHARLTEAVLAGYGLTPEAHPHAVRLIGSTVRGFITLEAAGGFAHSAPPAAESWRSIIDALDALLRNWPAPDSSHHGHTTSERNHA</sequence>